<proteinExistence type="predicted"/>
<evidence type="ECO:0000313" key="3">
    <source>
        <dbReference type="Proteomes" id="UP001419268"/>
    </source>
</evidence>
<reference evidence="2 3" key="1">
    <citation type="submission" date="2024-01" db="EMBL/GenBank/DDBJ databases">
        <title>Genome assemblies of Stephania.</title>
        <authorList>
            <person name="Yang L."/>
        </authorList>
    </citation>
    <scope>NUCLEOTIDE SEQUENCE [LARGE SCALE GENOMIC DNA]</scope>
    <source>
        <strain evidence="2">JXDWG</strain>
        <tissue evidence="2">Leaf</tissue>
    </source>
</reference>
<organism evidence="2 3">
    <name type="scientific">Stephania cephalantha</name>
    <dbReference type="NCBI Taxonomy" id="152367"/>
    <lineage>
        <taxon>Eukaryota</taxon>
        <taxon>Viridiplantae</taxon>
        <taxon>Streptophyta</taxon>
        <taxon>Embryophyta</taxon>
        <taxon>Tracheophyta</taxon>
        <taxon>Spermatophyta</taxon>
        <taxon>Magnoliopsida</taxon>
        <taxon>Ranunculales</taxon>
        <taxon>Menispermaceae</taxon>
        <taxon>Menispermoideae</taxon>
        <taxon>Cissampelideae</taxon>
        <taxon>Stephania</taxon>
    </lineage>
</organism>
<evidence type="ECO:0000313" key="2">
    <source>
        <dbReference type="EMBL" id="KAK9159364.1"/>
    </source>
</evidence>
<keyword evidence="3" id="KW-1185">Reference proteome</keyword>
<accession>A0AAP0KWZ2</accession>
<dbReference type="AlphaFoldDB" id="A0AAP0KWZ2"/>
<sequence length="138" mass="14304">MDAWCRWHGGSDEVADNGSSAIERRPATARSRMTAKRRATELQPADGGSLGDVRRASCRARLARKEAGARGCSRGNAMADNGGGAKDGGLWTDDRGRSGSGAASTEMAGNGAVRCGMGLASSAMTPTNKQWRASCEAQ</sequence>
<feature type="region of interest" description="Disordered" evidence="1">
    <location>
        <begin position="1"/>
        <end position="52"/>
    </location>
</feature>
<dbReference type="Proteomes" id="UP001419268">
    <property type="component" value="Unassembled WGS sequence"/>
</dbReference>
<evidence type="ECO:0000256" key="1">
    <source>
        <dbReference type="SAM" id="MobiDB-lite"/>
    </source>
</evidence>
<gene>
    <name evidence="2" type="ORF">Scep_005938</name>
</gene>
<protein>
    <submittedName>
        <fullName evidence="2">Uncharacterized protein</fullName>
    </submittedName>
</protein>
<comment type="caution">
    <text evidence="2">The sequence shown here is derived from an EMBL/GenBank/DDBJ whole genome shotgun (WGS) entry which is preliminary data.</text>
</comment>
<name>A0AAP0KWZ2_9MAGN</name>
<dbReference type="EMBL" id="JBBNAG010000002">
    <property type="protein sequence ID" value="KAK9159364.1"/>
    <property type="molecule type" value="Genomic_DNA"/>
</dbReference>
<feature type="region of interest" description="Disordered" evidence="1">
    <location>
        <begin position="65"/>
        <end position="109"/>
    </location>
</feature>